<dbReference type="Proteomes" id="UP000539710">
    <property type="component" value="Unassembled WGS sequence"/>
</dbReference>
<sequence>MKARPRFYSAPHFKTFWEEGNGKDLLDWSRATPDMNQFNQYAHLYHEVDSLGDAAVQETYLKLPYHEASALVEKYSASPVSPAEEAPANLKQLFLQMQEVPEWFNADLANAGARFCMRTGTNGLIILRDFTLMGGYDFAFLNKPLVFTGALKRGAVKRLKDTLEFWVNVTRENAMQTNSEAYRLIVRTRLLHAYARLKIRQKSDDWDYENWGTPINMWDMVATYTGFSLVFMQGLRKLGITISDDEEKGVFHLWKYIGYLLGIPADYMPDDKKDAVERFYLWTATQGAGDKDSAYLAKALLDENLESTILRYDFQRKNLRYLHICCNWYLLDEDINERLHIPKVPLPNVFPSIIRSANALTQKIFPLHRPKSYRKLVDLGHKQQMKVLDDYLTYTPKDFHY</sequence>
<proteinExistence type="predicted"/>
<evidence type="ECO:0000259" key="1">
    <source>
        <dbReference type="Pfam" id="PF09995"/>
    </source>
</evidence>
<evidence type="ECO:0000313" key="2">
    <source>
        <dbReference type="EMBL" id="MBA5247674.1"/>
    </source>
</evidence>
<organism evidence="3 4">
    <name type="scientific">Marnyiella aurantia</name>
    <dbReference type="NCBI Taxonomy" id="2758037"/>
    <lineage>
        <taxon>Bacteria</taxon>
        <taxon>Pseudomonadati</taxon>
        <taxon>Bacteroidota</taxon>
        <taxon>Flavobacteriia</taxon>
        <taxon>Flavobacteriales</taxon>
        <taxon>Weeksellaceae</taxon>
        <taxon>Marnyiella</taxon>
    </lineage>
</organism>
<evidence type="ECO:0000313" key="5">
    <source>
        <dbReference type="Proteomes" id="UP000539710"/>
    </source>
</evidence>
<dbReference type="EMBL" id="JACEUX010000003">
    <property type="protein sequence ID" value="MBA5247674.1"/>
    <property type="molecule type" value="Genomic_DNA"/>
</dbReference>
<dbReference type="PANTHER" id="PTHR37539:SF1">
    <property type="entry name" value="ER-BOUND OXYGENASE MPAB_MPAB'_RUBBER OXYGENASE CATALYTIC DOMAIN-CONTAINING PROTEIN"/>
    <property type="match status" value="1"/>
</dbReference>
<dbReference type="Pfam" id="PF09995">
    <property type="entry name" value="MPAB_Lcp_cat"/>
    <property type="match status" value="1"/>
</dbReference>
<keyword evidence="5" id="KW-1185">Reference proteome</keyword>
<dbReference type="Proteomes" id="UP000515349">
    <property type="component" value="Chromosome"/>
</dbReference>
<dbReference type="AlphaFoldDB" id="A0A7D7QFZ8"/>
<dbReference type="EMBL" id="CP059472">
    <property type="protein sequence ID" value="QMS99423.1"/>
    <property type="molecule type" value="Genomic_DNA"/>
</dbReference>
<reference evidence="3" key="1">
    <citation type="submission" date="2020-07" db="EMBL/GenBank/DDBJ databases">
        <title>Chryseobacterium sp. CX-624.</title>
        <authorList>
            <person name="Yang C."/>
        </authorList>
    </citation>
    <scope>NUCLEOTIDE SEQUENCE</scope>
    <source>
        <strain evidence="3">CX-624</strain>
    </source>
</reference>
<dbReference type="GO" id="GO:0016491">
    <property type="term" value="F:oxidoreductase activity"/>
    <property type="evidence" value="ECO:0007669"/>
    <property type="project" value="InterPro"/>
</dbReference>
<reference evidence="5" key="3">
    <citation type="submission" date="2020-07" db="EMBL/GenBank/DDBJ databases">
        <title>Flavobacterium sp. xlx-214.</title>
        <authorList>
            <person name="Yang C."/>
        </authorList>
    </citation>
    <scope>NUCLEOTIDE SEQUENCE [LARGE SCALE GENOMIC DNA]</scope>
    <source>
        <strain evidence="5">CX-624</strain>
    </source>
</reference>
<dbReference type="RefSeq" id="WP_181887766.1">
    <property type="nucleotide sequence ID" value="NZ_CP059472.1"/>
</dbReference>
<dbReference type="KEGG" id="cbau:H1R16_05295"/>
<gene>
    <name evidence="3" type="ORF">H1R16_05295</name>
    <name evidence="2" type="ORF">H2507_10885</name>
</gene>
<name>A0A7D7QFZ8_9FLAO</name>
<feature type="domain" description="ER-bound oxygenase mpaB/mpaB'/Rubber oxygenase catalytic" evidence="1">
    <location>
        <begin position="139"/>
        <end position="342"/>
    </location>
</feature>
<reference evidence="2" key="4">
    <citation type="submission" date="2020-07" db="EMBL/GenBank/DDBJ databases">
        <authorList>
            <person name="Yang C."/>
        </authorList>
    </citation>
    <scope>NUCLEOTIDE SEQUENCE</scope>
    <source>
        <strain evidence="2">Cx-624</strain>
    </source>
</reference>
<dbReference type="InterPro" id="IPR018713">
    <property type="entry name" value="MPAB/Lcp_cat_dom"/>
</dbReference>
<dbReference type="InterPro" id="IPR037473">
    <property type="entry name" value="Lcp-like"/>
</dbReference>
<dbReference type="PANTHER" id="PTHR37539">
    <property type="entry name" value="SECRETED PROTEIN-RELATED"/>
    <property type="match status" value="1"/>
</dbReference>
<reference evidence="4" key="2">
    <citation type="submission" date="2020-07" db="EMBL/GenBank/DDBJ databases">
        <title>Chryseobacterium sp.cx-624.</title>
        <authorList>
            <person name="Yang C."/>
        </authorList>
    </citation>
    <scope>NUCLEOTIDE SEQUENCE [LARGE SCALE GENOMIC DNA]</scope>
    <source>
        <strain evidence="4">cx-624</strain>
    </source>
</reference>
<evidence type="ECO:0000313" key="3">
    <source>
        <dbReference type="EMBL" id="QMS99423.1"/>
    </source>
</evidence>
<accession>A0A7D7QFZ8</accession>
<evidence type="ECO:0000313" key="4">
    <source>
        <dbReference type="Proteomes" id="UP000515349"/>
    </source>
</evidence>
<protein>
    <submittedName>
        <fullName evidence="3">DUF2236 domain-containing protein</fullName>
    </submittedName>
</protein>